<evidence type="ECO:0000259" key="4">
    <source>
        <dbReference type="Pfam" id="PF00588"/>
    </source>
</evidence>
<evidence type="ECO:0000256" key="1">
    <source>
        <dbReference type="ARBA" id="ARBA00022603"/>
    </source>
</evidence>
<dbReference type="EMBL" id="BEGY01000044">
    <property type="protein sequence ID" value="GAX79628.1"/>
    <property type="molecule type" value="Genomic_DNA"/>
</dbReference>
<keyword evidence="1" id="KW-0489">Methyltransferase</keyword>
<evidence type="ECO:0000256" key="2">
    <source>
        <dbReference type="ARBA" id="ARBA00022679"/>
    </source>
</evidence>
<keyword evidence="6" id="KW-1185">Reference proteome</keyword>
<dbReference type="Pfam" id="PF00588">
    <property type="entry name" value="SpoU_methylase"/>
    <property type="match status" value="1"/>
</dbReference>
<evidence type="ECO:0000256" key="3">
    <source>
        <dbReference type="SAM" id="MobiDB-lite"/>
    </source>
</evidence>
<comment type="caution">
    <text evidence="5">The sequence shown here is derived from an EMBL/GenBank/DDBJ whole genome shotgun (WGS) entry which is preliminary data.</text>
</comment>
<reference evidence="5 6" key="1">
    <citation type="submission" date="2017-08" db="EMBL/GenBank/DDBJ databases">
        <title>Acidophilic green algal genome provides insights into adaptation to an acidic environment.</title>
        <authorList>
            <person name="Hirooka S."/>
            <person name="Hirose Y."/>
            <person name="Kanesaki Y."/>
            <person name="Higuchi S."/>
            <person name="Fujiwara T."/>
            <person name="Onuma R."/>
            <person name="Era A."/>
            <person name="Ohbayashi R."/>
            <person name="Uzuka A."/>
            <person name="Nozaki H."/>
            <person name="Yoshikawa H."/>
            <person name="Miyagishima S.Y."/>
        </authorList>
    </citation>
    <scope>NUCLEOTIDE SEQUENCE [LARGE SCALE GENOMIC DNA]</scope>
    <source>
        <strain evidence="5 6">NIES-2499</strain>
    </source>
</reference>
<dbReference type="CDD" id="cd18096">
    <property type="entry name" value="SpoU-like"/>
    <property type="match status" value="1"/>
</dbReference>
<dbReference type="InterPro" id="IPR001537">
    <property type="entry name" value="SpoU_MeTrfase"/>
</dbReference>
<feature type="compositionally biased region" description="Basic and acidic residues" evidence="3">
    <location>
        <begin position="196"/>
        <end position="217"/>
    </location>
</feature>
<keyword evidence="2" id="KW-0808">Transferase</keyword>
<dbReference type="Proteomes" id="UP000232323">
    <property type="component" value="Unassembled WGS sequence"/>
</dbReference>
<dbReference type="AlphaFoldDB" id="A0A250X981"/>
<dbReference type="InterPro" id="IPR051259">
    <property type="entry name" value="rRNA_Methyltransferase"/>
</dbReference>
<dbReference type="Gene3D" id="3.40.1280.10">
    <property type="match status" value="1"/>
</dbReference>
<protein>
    <recommendedName>
        <fullName evidence="4">tRNA/rRNA methyltransferase SpoU type domain-containing protein</fullName>
    </recommendedName>
</protein>
<dbReference type="OrthoDB" id="270651at2759"/>
<accession>A0A250X981</accession>
<name>A0A250X981_9CHLO</name>
<proteinExistence type="predicted"/>
<dbReference type="InterPro" id="IPR029028">
    <property type="entry name" value="Alpha/beta_knot_MTases"/>
</dbReference>
<dbReference type="STRING" id="1157962.A0A250X981"/>
<dbReference type="InterPro" id="IPR029026">
    <property type="entry name" value="tRNA_m1G_MTases_N"/>
</dbReference>
<feature type="domain" description="tRNA/rRNA methyltransferase SpoU type" evidence="4">
    <location>
        <begin position="24"/>
        <end position="161"/>
    </location>
</feature>
<gene>
    <name evidence="5" type="ORF">CEUSTIGMA_g7069.t1</name>
</gene>
<organism evidence="5 6">
    <name type="scientific">Chlamydomonas eustigma</name>
    <dbReference type="NCBI Taxonomy" id="1157962"/>
    <lineage>
        <taxon>Eukaryota</taxon>
        <taxon>Viridiplantae</taxon>
        <taxon>Chlorophyta</taxon>
        <taxon>core chlorophytes</taxon>
        <taxon>Chlorophyceae</taxon>
        <taxon>CS clade</taxon>
        <taxon>Chlamydomonadales</taxon>
        <taxon>Chlamydomonadaceae</taxon>
        <taxon>Chlamydomonas</taxon>
    </lineage>
</organism>
<dbReference type="GO" id="GO:0032259">
    <property type="term" value="P:methylation"/>
    <property type="evidence" value="ECO:0007669"/>
    <property type="project" value="UniProtKB-KW"/>
</dbReference>
<sequence>MQALDPKEQASTSGNDQDGGPDCYVILHSVAKRHNVGTIARCATAFGVKEMCLVGSRQFNTFGSHGSDAYVDIGHYQTLELCVIQLKEEKGCEIVGVEIVEGALPVHSHPFSGSTAFMLGNEGQGLSPKQLALCDRFVYIPQHGPGTASLNVAVACSIVLHHFALWAKYDERERQGQKFVVGPRQMRTRARGVAGKPEDVRRERQERKESEEDKTEYTEGELIEGSLNGITLFDD</sequence>
<evidence type="ECO:0000313" key="6">
    <source>
        <dbReference type="Proteomes" id="UP000232323"/>
    </source>
</evidence>
<dbReference type="PANTHER" id="PTHR43191">
    <property type="entry name" value="RRNA METHYLTRANSFERASE 3"/>
    <property type="match status" value="1"/>
</dbReference>
<dbReference type="GO" id="GO:0008173">
    <property type="term" value="F:RNA methyltransferase activity"/>
    <property type="evidence" value="ECO:0007669"/>
    <property type="project" value="InterPro"/>
</dbReference>
<evidence type="ECO:0000313" key="5">
    <source>
        <dbReference type="EMBL" id="GAX79628.1"/>
    </source>
</evidence>
<feature type="region of interest" description="Disordered" evidence="3">
    <location>
        <begin position="186"/>
        <end position="220"/>
    </location>
</feature>
<dbReference type="PANTHER" id="PTHR43191:SF7">
    <property type="entry name" value="OBP33PEP LIKE PROTEIN"/>
    <property type="match status" value="1"/>
</dbReference>
<dbReference type="GO" id="GO:0006396">
    <property type="term" value="P:RNA processing"/>
    <property type="evidence" value="ECO:0007669"/>
    <property type="project" value="InterPro"/>
</dbReference>
<dbReference type="SUPFAM" id="SSF75217">
    <property type="entry name" value="alpha/beta knot"/>
    <property type="match status" value="1"/>
</dbReference>
<dbReference type="GO" id="GO:0003723">
    <property type="term" value="F:RNA binding"/>
    <property type="evidence" value="ECO:0007669"/>
    <property type="project" value="InterPro"/>
</dbReference>